<dbReference type="GO" id="GO:0005886">
    <property type="term" value="C:plasma membrane"/>
    <property type="evidence" value="ECO:0007669"/>
    <property type="project" value="UniProtKB-SubCell"/>
</dbReference>
<evidence type="ECO:0000256" key="3">
    <source>
        <dbReference type="ARBA" id="ARBA00022676"/>
    </source>
</evidence>
<evidence type="ECO:0000256" key="7">
    <source>
        <dbReference type="ARBA" id="ARBA00023136"/>
    </source>
</evidence>
<dbReference type="eggNOG" id="COG1807">
    <property type="taxonomic scope" value="Bacteria"/>
</dbReference>
<name>A0A0M2PUJ9_PROHO</name>
<evidence type="ECO:0000259" key="9">
    <source>
        <dbReference type="Pfam" id="PF13231"/>
    </source>
</evidence>
<keyword evidence="6 8" id="KW-1133">Transmembrane helix</keyword>
<evidence type="ECO:0000313" key="10">
    <source>
        <dbReference type="EMBL" id="KKI98777.1"/>
    </source>
</evidence>
<feature type="transmembrane region" description="Helical" evidence="8">
    <location>
        <begin position="454"/>
        <end position="477"/>
    </location>
</feature>
<feature type="transmembrane region" description="Helical" evidence="8">
    <location>
        <begin position="229"/>
        <end position="251"/>
    </location>
</feature>
<feature type="transmembrane region" description="Helical" evidence="8">
    <location>
        <begin position="158"/>
        <end position="178"/>
    </location>
</feature>
<evidence type="ECO:0000256" key="1">
    <source>
        <dbReference type="ARBA" id="ARBA00004651"/>
    </source>
</evidence>
<keyword evidence="5 8" id="KW-0812">Transmembrane</keyword>
<keyword evidence="11" id="KW-1185">Reference proteome</keyword>
<dbReference type="InterPro" id="IPR038731">
    <property type="entry name" value="RgtA/B/C-like"/>
</dbReference>
<evidence type="ECO:0000256" key="4">
    <source>
        <dbReference type="ARBA" id="ARBA00022679"/>
    </source>
</evidence>
<evidence type="ECO:0000256" key="8">
    <source>
        <dbReference type="SAM" id="Phobius"/>
    </source>
</evidence>
<feature type="transmembrane region" description="Helical" evidence="8">
    <location>
        <begin position="427"/>
        <end position="447"/>
    </location>
</feature>
<dbReference type="EMBL" id="AJTX02000007">
    <property type="protein sequence ID" value="KKI98777.1"/>
    <property type="molecule type" value="Genomic_DNA"/>
</dbReference>
<protein>
    <recommendedName>
        <fullName evidence="9">Glycosyltransferase RgtA/B/C/D-like domain-containing protein</fullName>
    </recommendedName>
</protein>
<feature type="transmembrane region" description="Helical" evidence="8">
    <location>
        <begin position="280"/>
        <end position="302"/>
    </location>
</feature>
<dbReference type="Proteomes" id="UP000034681">
    <property type="component" value="Unassembled WGS sequence"/>
</dbReference>
<dbReference type="STRING" id="317619.GCA_000332315_01522"/>
<dbReference type="GO" id="GO:0016763">
    <property type="term" value="F:pentosyltransferase activity"/>
    <property type="evidence" value="ECO:0007669"/>
    <property type="project" value="TreeGrafter"/>
</dbReference>
<keyword evidence="7 8" id="KW-0472">Membrane</keyword>
<feature type="transmembrane region" description="Helical" evidence="8">
    <location>
        <begin position="347"/>
        <end position="363"/>
    </location>
</feature>
<evidence type="ECO:0000256" key="5">
    <source>
        <dbReference type="ARBA" id="ARBA00022692"/>
    </source>
</evidence>
<dbReference type="InterPro" id="IPR050297">
    <property type="entry name" value="LipidA_mod_glycosyltrf_83"/>
</dbReference>
<organism evidence="10 11">
    <name type="scientific">Prochlorothrix hollandica PCC 9006 = CALU 1027</name>
    <dbReference type="NCBI Taxonomy" id="317619"/>
    <lineage>
        <taxon>Bacteria</taxon>
        <taxon>Bacillati</taxon>
        <taxon>Cyanobacteriota</taxon>
        <taxon>Cyanophyceae</taxon>
        <taxon>Prochlorotrichales</taxon>
        <taxon>Prochlorotrichaceae</taxon>
        <taxon>Prochlorothrix</taxon>
    </lineage>
</organism>
<dbReference type="AlphaFoldDB" id="A0A0M2PUJ9"/>
<evidence type="ECO:0000256" key="6">
    <source>
        <dbReference type="ARBA" id="ARBA00022989"/>
    </source>
</evidence>
<gene>
    <name evidence="10" type="ORF">PROH_17130</name>
</gene>
<feature type="transmembrane region" description="Helical" evidence="8">
    <location>
        <begin position="383"/>
        <end position="407"/>
    </location>
</feature>
<evidence type="ECO:0000313" key="11">
    <source>
        <dbReference type="Proteomes" id="UP000034681"/>
    </source>
</evidence>
<feature type="transmembrane region" description="Helical" evidence="8">
    <location>
        <begin position="322"/>
        <end position="341"/>
    </location>
</feature>
<dbReference type="OrthoDB" id="9775035at2"/>
<keyword evidence="2" id="KW-1003">Cell membrane</keyword>
<dbReference type="GO" id="GO:0009103">
    <property type="term" value="P:lipopolysaccharide biosynthetic process"/>
    <property type="evidence" value="ECO:0007669"/>
    <property type="project" value="UniProtKB-ARBA"/>
</dbReference>
<dbReference type="PANTHER" id="PTHR33908">
    <property type="entry name" value="MANNOSYLTRANSFERASE YKCB-RELATED"/>
    <property type="match status" value="1"/>
</dbReference>
<dbReference type="PANTHER" id="PTHR33908:SF3">
    <property type="entry name" value="UNDECAPRENYL PHOSPHATE-ALPHA-4-AMINO-4-DEOXY-L-ARABINOSE ARABINOSYL TRANSFERASE"/>
    <property type="match status" value="1"/>
</dbReference>
<sequence>MWHHWEQYPRRGWGWTSLWIALLTGIAYLWHLGSIGLVDETEPLFAEAARQMLVRQDWVTPYFNEVTRFDKPPLIYWLMALAYQVLGVNEWSVRLPSALAAVGLIALAAYAVRRYGRLPRSTVSGTLSSTWPAVWIATALMAFNGEMIAWGRTGVSDMLLTGCMDGALLCFFMGYGAVAHKAPWYWASYTAIALAVLTKGPVGIVLPGLIIVTFLIYTGQLWAVLQEAFPLKGLAWIALVTVPWFVLVIQANGQAYIDAFFGYHNFERFTHVVNSHSAPWYFYGLVVLVGFAPWSLYLPMALGRLRLWQWRRWQQTPRQDQLGLFAGFWFLGIFGFFTVAVTKLPSYVLPLMPAAAILVALFWQDLGQRSRADRPPLPRSVLVLGILNGLLFLVLGGVFFSAYGWIATTIHDPAMPDFPLALQQSSLLARGGITFGVTGLAIAWGLWQGQGQKLWWINLAGMVVLVLGTLLPTASLMDSHRQLPLRQLAQIIVEEQKPQEAVMMIGFEKPSLVFYTRSPITLTRWYNTSLRYIYGPILSQADPDTFLMVSQPDRLPRLGLQPSDYEILGDAGAYRLVRLPKAFFERHPMRFPTVP</sequence>
<dbReference type="GO" id="GO:0010041">
    <property type="term" value="P:response to iron(III) ion"/>
    <property type="evidence" value="ECO:0007669"/>
    <property type="project" value="TreeGrafter"/>
</dbReference>
<feature type="transmembrane region" description="Helical" evidence="8">
    <location>
        <begin position="184"/>
        <end position="217"/>
    </location>
</feature>
<feature type="transmembrane region" description="Helical" evidence="8">
    <location>
        <begin position="12"/>
        <end position="30"/>
    </location>
</feature>
<feature type="transmembrane region" description="Helical" evidence="8">
    <location>
        <begin position="98"/>
        <end position="113"/>
    </location>
</feature>
<feature type="domain" description="Glycosyltransferase RgtA/B/C/D-like" evidence="9">
    <location>
        <begin position="70"/>
        <end position="245"/>
    </location>
</feature>
<evidence type="ECO:0000256" key="2">
    <source>
        <dbReference type="ARBA" id="ARBA00022475"/>
    </source>
</evidence>
<dbReference type="Pfam" id="PF13231">
    <property type="entry name" value="PMT_2"/>
    <property type="match status" value="1"/>
</dbReference>
<reference evidence="10" key="1">
    <citation type="submission" date="2012-04" db="EMBL/GenBank/DDBJ databases">
        <authorList>
            <person name="Borisov I.G."/>
            <person name="Ivanikova N.V."/>
            <person name="Pinevich A.V."/>
        </authorList>
    </citation>
    <scope>NUCLEOTIDE SEQUENCE</scope>
    <source>
        <strain evidence="10">CALU 1027</strain>
    </source>
</reference>
<proteinExistence type="predicted"/>
<comment type="subcellular location">
    <subcellularLocation>
        <location evidence="1">Cell membrane</location>
        <topology evidence="1">Multi-pass membrane protein</topology>
    </subcellularLocation>
</comment>
<keyword evidence="4" id="KW-0808">Transferase</keyword>
<comment type="caution">
    <text evidence="10">The sequence shown here is derived from an EMBL/GenBank/DDBJ whole genome shotgun (WGS) entry which is preliminary data.</text>
</comment>
<keyword evidence="3" id="KW-0328">Glycosyltransferase</keyword>
<accession>A0A0M2PUJ9</accession>